<reference evidence="3" key="1">
    <citation type="submission" date="2021-04" db="EMBL/GenBank/DDBJ databases">
        <title>Phycicoccus avicenniae sp. nov., a novel endophytic actinomycetes isolated from branch of Avicennia mariana.</title>
        <authorList>
            <person name="Tuo L."/>
        </authorList>
    </citation>
    <scope>NUCLEOTIDE SEQUENCE</scope>
    <source>
        <strain evidence="3">BSK3Z-2</strain>
    </source>
</reference>
<evidence type="ECO:0000313" key="3">
    <source>
        <dbReference type="EMBL" id="MBR7743464.1"/>
    </source>
</evidence>
<accession>A0A941I0V7</accession>
<organism evidence="3 5">
    <name type="scientific">Phycicoccus avicenniae</name>
    <dbReference type="NCBI Taxonomy" id="2828860"/>
    <lineage>
        <taxon>Bacteria</taxon>
        <taxon>Bacillati</taxon>
        <taxon>Actinomycetota</taxon>
        <taxon>Actinomycetes</taxon>
        <taxon>Micrococcales</taxon>
        <taxon>Intrasporangiaceae</taxon>
        <taxon>Phycicoccus</taxon>
    </lineage>
</organism>
<dbReference type="InterPro" id="IPR007253">
    <property type="entry name" value="Cell_wall-bd_2"/>
</dbReference>
<feature type="signal peptide" evidence="1">
    <location>
        <begin position="1"/>
        <end position="27"/>
    </location>
</feature>
<gene>
    <name evidence="3" type="ORF">KC207_09210</name>
    <name evidence="4" type="ORF">KC207_11675</name>
</gene>
<dbReference type="Proteomes" id="UP000677016">
    <property type="component" value="Unassembled WGS sequence"/>
</dbReference>
<evidence type="ECO:0000313" key="4">
    <source>
        <dbReference type="EMBL" id="MBR7743948.1"/>
    </source>
</evidence>
<dbReference type="Pfam" id="PF08486">
    <property type="entry name" value="SpoIID"/>
    <property type="match status" value="1"/>
</dbReference>
<dbReference type="EMBL" id="JAGSNF010000016">
    <property type="protein sequence ID" value="MBR7743948.1"/>
    <property type="molecule type" value="Genomic_DNA"/>
</dbReference>
<dbReference type="Pfam" id="PF04122">
    <property type="entry name" value="CW_binding_2"/>
    <property type="match status" value="3"/>
</dbReference>
<dbReference type="InterPro" id="IPR013693">
    <property type="entry name" value="SpoIID/LytB_N"/>
</dbReference>
<evidence type="ECO:0000259" key="2">
    <source>
        <dbReference type="Pfam" id="PF08486"/>
    </source>
</evidence>
<dbReference type="Gene3D" id="3.40.50.12090">
    <property type="match status" value="1"/>
</dbReference>
<dbReference type="RefSeq" id="WP_211602723.1">
    <property type="nucleotide sequence ID" value="NZ_JAGSNF010000012.1"/>
</dbReference>
<feature type="domain" description="Sporulation stage II protein D amidase enhancer LytB N-terminal" evidence="2">
    <location>
        <begin position="244"/>
        <end position="313"/>
    </location>
</feature>
<dbReference type="InterPro" id="IPR013486">
    <property type="entry name" value="SpoIID/LytB"/>
</dbReference>
<keyword evidence="5" id="KW-1185">Reference proteome</keyword>
<dbReference type="PANTHER" id="PTHR30032">
    <property type="entry name" value="N-ACETYLMURAMOYL-L-ALANINE AMIDASE-RELATED"/>
    <property type="match status" value="1"/>
</dbReference>
<dbReference type="InterPro" id="IPR051922">
    <property type="entry name" value="Bact_Sporulation_Assoc"/>
</dbReference>
<dbReference type="PANTHER" id="PTHR30032:SF8">
    <property type="entry name" value="GERMINATION-SPECIFIC N-ACETYLMURAMOYL-L-ALANINE AMIDASE"/>
    <property type="match status" value="1"/>
</dbReference>
<comment type="caution">
    <text evidence="3">The sequence shown here is derived from an EMBL/GenBank/DDBJ whole genome shotgun (WGS) entry which is preliminary data.</text>
</comment>
<dbReference type="GO" id="GO:0030435">
    <property type="term" value="P:sporulation resulting in formation of a cellular spore"/>
    <property type="evidence" value="ECO:0007669"/>
    <property type="project" value="InterPro"/>
</dbReference>
<evidence type="ECO:0000313" key="5">
    <source>
        <dbReference type="Proteomes" id="UP000677016"/>
    </source>
</evidence>
<dbReference type="NCBIfam" id="TIGR02669">
    <property type="entry name" value="SpoIID_LytB"/>
    <property type="match status" value="1"/>
</dbReference>
<proteinExistence type="predicted"/>
<name>A0A941I0V7_9MICO</name>
<sequence>MTSSGRWVRAAVGAAVVLALAAPAATADDGTWGVDLPRPVPGADPAEAAEVAEGLAAAPDVAAAESSSWTLSGSGWGHGVGMSQYGAYEMARDGYSAADILGHYYTGTDYERRDDDATARVNVRNRAASVTLRTSALSSGGGSFRVTVATGDGDVDIRGGAGDVVTVRPSGGSMAVSCSGCSGTRSATGARPTVRFDDDRTLLVVDGAGSYRDGLLRVTRTPGGSTLEAAMYVRVHDEYLDYIREVPWSWPAATLQAQAAAARGYVLRNIAAGVSSSCNCHVYDDTRSQVFGGYPTSSGDRRYWPGWTDAVRAAGSSDQGYVATYRGSIIEAYYSSSSGGRTQNSEDVWTAELPYLRSVDDRWAQRSSNPRAHWTAAPSRSGLASAFDLRDVVRLDLSERYVSGAVASATATSSTGATRTLSGESLRSRLRLNSTYVERPTTRLGGSTRYAVAAALARTHSSSARTVVVASGATEKRADAAVAGPLAQSLDAPLLLSTGTALPGATRTELARRAGTLREAVVVGGEATVSQDVVEQLEARGLTVRRISGADRYRVAANVALDVAGRGRVTAAVVASGTALADALGAGGPAGAEHEPVLLTRADVLPGATASALRSTGATSVRVLGGEASVSGAVVRALEGTGARTDRIGGADRYEVAAAVASFYRPRLAAATHVSLASGADAALADALTAGSVPRMTLLTTRARLPEASTRVLQESGDLERVVVMGGTASVSGGVRTGAARR</sequence>
<evidence type="ECO:0000256" key="1">
    <source>
        <dbReference type="SAM" id="SignalP"/>
    </source>
</evidence>
<feature type="chain" id="PRO_5038324943" evidence="1">
    <location>
        <begin position="28"/>
        <end position="742"/>
    </location>
</feature>
<dbReference type="AlphaFoldDB" id="A0A941I0V7"/>
<dbReference type="EMBL" id="JAGSNF010000012">
    <property type="protein sequence ID" value="MBR7743464.1"/>
    <property type="molecule type" value="Genomic_DNA"/>
</dbReference>
<keyword evidence="1" id="KW-0732">Signal</keyword>
<protein>
    <submittedName>
        <fullName evidence="3">SpoIID/LytB domain-containing protein</fullName>
    </submittedName>
</protein>